<feature type="region of interest" description="Disordered" evidence="1">
    <location>
        <begin position="1"/>
        <end position="35"/>
    </location>
</feature>
<dbReference type="HOGENOM" id="CLU_3369002_0_0_1"/>
<keyword evidence="3" id="KW-1185">Reference proteome</keyword>
<evidence type="ECO:0000256" key="1">
    <source>
        <dbReference type="SAM" id="MobiDB-lite"/>
    </source>
</evidence>
<proteinExistence type="predicted"/>
<dbReference type="Proteomes" id="UP000001292">
    <property type="component" value="Unassembled WGS sequence"/>
</dbReference>
<dbReference type="AlphaFoldDB" id="B4HTP4"/>
<dbReference type="EMBL" id="CH480817">
    <property type="protein sequence ID" value="EDW50315.1"/>
    <property type="molecule type" value="Genomic_DNA"/>
</dbReference>
<accession>B4HTP4</accession>
<feature type="compositionally biased region" description="Polar residues" evidence="1">
    <location>
        <begin position="25"/>
        <end position="35"/>
    </location>
</feature>
<evidence type="ECO:0000313" key="3">
    <source>
        <dbReference type="Proteomes" id="UP000001292"/>
    </source>
</evidence>
<gene>
    <name evidence="2" type="primary">Dsec\GM19361</name>
    <name evidence="2" type="ORF">Dsec_GM19361</name>
</gene>
<name>B4HTP4_DROSE</name>
<sequence>MRKLFSATATPKKMNGPHRRDYFGRTSSPFGITEQ</sequence>
<evidence type="ECO:0000313" key="2">
    <source>
        <dbReference type="EMBL" id="EDW50315.1"/>
    </source>
</evidence>
<organism evidence="3">
    <name type="scientific">Drosophila sechellia</name>
    <name type="common">Fruit fly</name>
    <dbReference type="NCBI Taxonomy" id="7238"/>
    <lineage>
        <taxon>Eukaryota</taxon>
        <taxon>Metazoa</taxon>
        <taxon>Ecdysozoa</taxon>
        <taxon>Arthropoda</taxon>
        <taxon>Hexapoda</taxon>
        <taxon>Insecta</taxon>
        <taxon>Pterygota</taxon>
        <taxon>Neoptera</taxon>
        <taxon>Endopterygota</taxon>
        <taxon>Diptera</taxon>
        <taxon>Brachycera</taxon>
        <taxon>Muscomorpha</taxon>
        <taxon>Ephydroidea</taxon>
        <taxon>Drosophilidae</taxon>
        <taxon>Drosophila</taxon>
        <taxon>Sophophora</taxon>
    </lineage>
</organism>
<reference evidence="2 3" key="1">
    <citation type="journal article" date="2007" name="Nature">
        <title>Evolution of genes and genomes on the Drosophila phylogeny.</title>
        <authorList>
            <consortium name="Drosophila 12 Genomes Consortium"/>
            <person name="Clark A.G."/>
            <person name="Eisen M.B."/>
            <person name="Smith D.R."/>
            <person name="Bergman C.M."/>
            <person name="Oliver B."/>
            <person name="Markow T.A."/>
            <person name="Kaufman T.C."/>
            <person name="Kellis M."/>
            <person name="Gelbart W."/>
            <person name="Iyer V.N."/>
            <person name="Pollard D.A."/>
            <person name="Sackton T.B."/>
            <person name="Larracuente A.M."/>
            <person name="Singh N.D."/>
            <person name="Abad J.P."/>
            <person name="Abt D.N."/>
            <person name="Adryan B."/>
            <person name="Aguade M."/>
            <person name="Akashi H."/>
            <person name="Anderson W.W."/>
            <person name="Aquadro C.F."/>
            <person name="Ardell D.H."/>
            <person name="Arguello R."/>
            <person name="Artieri C.G."/>
            <person name="Barbash D.A."/>
            <person name="Barker D."/>
            <person name="Barsanti P."/>
            <person name="Batterham P."/>
            <person name="Batzoglou S."/>
            <person name="Begun D."/>
            <person name="Bhutkar A."/>
            <person name="Blanco E."/>
            <person name="Bosak S.A."/>
            <person name="Bradley R.K."/>
            <person name="Brand A.D."/>
            <person name="Brent M.R."/>
            <person name="Brooks A.N."/>
            <person name="Brown R.H."/>
            <person name="Butlin R.K."/>
            <person name="Caggese C."/>
            <person name="Calvi B.R."/>
            <person name="Bernardo de Carvalho A."/>
            <person name="Caspi A."/>
            <person name="Castrezana S."/>
            <person name="Celniker S.E."/>
            <person name="Chang J.L."/>
            <person name="Chapple C."/>
            <person name="Chatterji S."/>
            <person name="Chinwalla A."/>
            <person name="Civetta A."/>
            <person name="Clifton S.W."/>
            <person name="Comeron J.M."/>
            <person name="Costello J.C."/>
            <person name="Coyne J.A."/>
            <person name="Daub J."/>
            <person name="David R.G."/>
            <person name="Delcher A.L."/>
            <person name="Delehaunty K."/>
            <person name="Do C.B."/>
            <person name="Ebling H."/>
            <person name="Edwards K."/>
            <person name="Eickbush T."/>
            <person name="Evans J.D."/>
            <person name="Filipski A."/>
            <person name="Findeiss S."/>
            <person name="Freyhult E."/>
            <person name="Fulton L."/>
            <person name="Fulton R."/>
            <person name="Garcia A.C."/>
            <person name="Gardiner A."/>
            <person name="Garfield D.A."/>
            <person name="Garvin B.E."/>
            <person name="Gibson G."/>
            <person name="Gilbert D."/>
            <person name="Gnerre S."/>
            <person name="Godfrey J."/>
            <person name="Good R."/>
            <person name="Gotea V."/>
            <person name="Gravely B."/>
            <person name="Greenberg A.J."/>
            <person name="Griffiths-Jones S."/>
            <person name="Gross S."/>
            <person name="Guigo R."/>
            <person name="Gustafson E.A."/>
            <person name="Haerty W."/>
            <person name="Hahn M.W."/>
            <person name="Halligan D.L."/>
            <person name="Halpern A.L."/>
            <person name="Halter G.M."/>
            <person name="Han M.V."/>
            <person name="Heger A."/>
            <person name="Hillier L."/>
            <person name="Hinrichs A.S."/>
            <person name="Holmes I."/>
            <person name="Hoskins R.A."/>
            <person name="Hubisz M.J."/>
            <person name="Hultmark D."/>
            <person name="Huntley M.A."/>
            <person name="Jaffe D.B."/>
            <person name="Jagadeeshan S."/>
            <person name="Jeck W.R."/>
            <person name="Johnson J."/>
            <person name="Jones C.D."/>
            <person name="Jordan W.C."/>
            <person name="Karpen G.H."/>
            <person name="Kataoka E."/>
            <person name="Keightley P.D."/>
            <person name="Kheradpour P."/>
            <person name="Kirkness E.F."/>
            <person name="Koerich L.B."/>
            <person name="Kristiansen K."/>
            <person name="Kudrna D."/>
            <person name="Kulathinal R.J."/>
            <person name="Kumar S."/>
            <person name="Kwok R."/>
            <person name="Lander E."/>
            <person name="Langley C.H."/>
            <person name="Lapoint R."/>
            <person name="Lazzaro B.P."/>
            <person name="Lee S.J."/>
            <person name="Levesque L."/>
            <person name="Li R."/>
            <person name="Lin C.F."/>
            <person name="Lin M.F."/>
            <person name="Lindblad-Toh K."/>
            <person name="Llopart A."/>
            <person name="Long M."/>
            <person name="Low L."/>
            <person name="Lozovsky E."/>
            <person name="Lu J."/>
            <person name="Luo M."/>
            <person name="Machado C.A."/>
            <person name="Makalowski W."/>
            <person name="Marzo M."/>
            <person name="Matsuda M."/>
            <person name="Matzkin L."/>
            <person name="McAllister B."/>
            <person name="McBride C.S."/>
            <person name="McKernan B."/>
            <person name="McKernan K."/>
            <person name="Mendez-Lago M."/>
            <person name="Minx P."/>
            <person name="Mollenhauer M.U."/>
            <person name="Montooth K."/>
            <person name="Mount S.M."/>
            <person name="Mu X."/>
            <person name="Myers E."/>
            <person name="Negre B."/>
            <person name="Newfeld S."/>
            <person name="Nielsen R."/>
            <person name="Noor M.A."/>
            <person name="O'Grady P."/>
            <person name="Pachter L."/>
            <person name="Papaceit M."/>
            <person name="Parisi M.J."/>
            <person name="Parisi M."/>
            <person name="Parts L."/>
            <person name="Pedersen J.S."/>
            <person name="Pesole G."/>
            <person name="Phillippy A.M."/>
            <person name="Ponting C.P."/>
            <person name="Pop M."/>
            <person name="Porcelli D."/>
            <person name="Powell J.R."/>
            <person name="Prohaska S."/>
            <person name="Pruitt K."/>
            <person name="Puig M."/>
            <person name="Quesneville H."/>
            <person name="Ram K.R."/>
            <person name="Rand D."/>
            <person name="Rasmussen M.D."/>
            <person name="Reed L.K."/>
            <person name="Reenan R."/>
            <person name="Reily A."/>
            <person name="Remington K.A."/>
            <person name="Rieger T.T."/>
            <person name="Ritchie M.G."/>
            <person name="Robin C."/>
            <person name="Rogers Y.H."/>
            <person name="Rohde C."/>
            <person name="Rozas J."/>
            <person name="Rubenfield M.J."/>
            <person name="Ruiz A."/>
            <person name="Russo S."/>
            <person name="Salzberg S.L."/>
            <person name="Sanchez-Gracia A."/>
            <person name="Saranga D.J."/>
            <person name="Sato H."/>
            <person name="Schaeffer S.W."/>
            <person name="Schatz M.C."/>
            <person name="Schlenke T."/>
            <person name="Schwartz R."/>
            <person name="Segarra C."/>
            <person name="Singh R.S."/>
            <person name="Sirot L."/>
            <person name="Sirota M."/>
            <person name="Sisneros N.B."/>
            <person name="Smith C.D."/>
            <person name="Smith T.F."/>
            <person name="Spieth J."/>
            <person name="Stage D.E."/>
            <person name="Stark A."/>
            <person name="Stephan W."/>
            <person name="Strausberg R.L."/>
            <person name="Strempel S."/>
            <person name="Sturgill D."/>
            <person name="Sutton G."/>
            <person name="Sutton G.G."/>
            <person name="Tao W."/>
            <person name="Teichmann S."/>
            <person name="Tobari Y.N."/>
            <person name="Tomimura Y."/>
            <person name="Tsolas J.M."/>
            <person name="Valente V.L."/>
            <person name="Venter E."/>
            <person name="Venter J.C."/>
            <person name="Vicario S."/>
            <person name="Vieira F.G."/>
            <person name="Vilella A.J."/>
            <person name="Villasante A."/>
            <person name="Walenz B."/>
            <person name="Wang J."/>
            <person name="Wasserman M."/>
            <person name="Watts T."/>
            <person name="Wilson D."/>
            <person name="Wilson R.K."/>
            <person name="Wing R.A."/>
            <person name="Wolfner M.F."/>
            <person name="Wong A."/>
            <person name="Wong G.K."/>
            <person name="Wu C.I."/>
            <person name="Wu G."/>
            <person name="Yamamoto D."/>
            <person name="Yang H.P."/>
            <person name="Yang S.P."/>
            <person name="Yorke J.A."/>
            <person name="Yoshida K."/>
            <person name="Zdobnov E."/>
            <person name="Zhang P."/>
            <person name="Zhang Y."/>
            <person name="Zimin A.V."/>
            <person name="Baldwin J."/>
            <person name="Abdouelleil A."/>
            <person name="Abdulkadir J."/>
            <person name="Abebe A."/>
            <person name="Abera B."/>
            <person name="Abreu J."/>
            <person name="Acer S.C."/>
            <person name="Aftuck L."/>
            <person name="Alexander A."/>
            <person name="An P."/>
            <person name="Anderson E."/>
            <person name="Anderson S."/>
            <person name="Arachi H."/>
            <person name="Azer M."/>
            <person name="Bachantsang P."/>
            <person name="Barry A."/>
            <person name="Bayul T."/>
            <person name="Berlin A."/>
            <person name="Bessette D."/>
            <person name="Bloom T."/>
            <person name="Blye J."/>
            <person name="Boguslavskiy L."/>
            <person name="Bonnet C."/>
            <person name="Boukhgalter B."/>
            <person name="Bourzgui I."/>
            <person name="Brown A."/>
            <person name="Cahill P."/>
            <person name="Channer S."/>
            <person name="Cheshatsang Y."/>
            <person name="Chuda L."/>
            <person name="Citroen M."/>
            <person name="Collymore A."/>
            <person name="Cooke P."/>
            <person name="Costello M."/>
            <person name="D'Aco K."/>
            <person name="Daza R."/>
            <person name="De Haan G."/>
            <person name="DeGray S."/>
            <person name="DeMaso C."/>
            <person name="Dhargay N."/>
            <person name="Dooley K."/>
            <person name="Dooley E."/>
            <person name="Doricent M."/>
            <person name="Dorje P."/>
            <person name="Dorjee K."/>
            <person name="Dupes A."/>
            <person name="Elong R."/>
            <person name="Falk J."/>
            <person name="Farina A."/>
            <person name="Faro S."/>
            <person name="Ferguson D."/>
            <person name="Fisher S."/>
            <person name="Foley C.D."/>
            <person name="Franke A."/>
            <person name="Friedrich D."/>
            <person name="Gadbois L."/>
            <person name="Gearin G."/>
            <person name="Gearin C.R."/>
            <person name="Giannoukos G."/>
            <person name="Goode T."/>
            <person name="Graham J."/>
            <person name="Grandbois E."/>
            <person name="Grewal S."/>
            <person name="Gyaltsen K."/>
            <person name="Hafez N."/>
            <person name="Hagos B."/>
            <person name="Hall J."/>
            <person name="Henson C."/>
            <person name="Hollinger A."/>
            <person name="Honan T."/>
            <person name="Huard M.D."/>
            <person name="Hughes L."/>
            <person name="Hurhula B."/>
            <person name="Husby M.E."/>
            <person name="Kamat A."/>
            <person name="Kanga B."/>
            <person name="Kashin S."/>
            <person name="Khazanovich D."/>
            <person name="Kisner P."/>
            <person name="Lance K."/>
            <person name="Lara M."/>
            <person name="Lee W."/>
            <person name="Lennon N."/>
            <person name="Letendre F."/>
            <person name="LeVine R."/>
            <person name="Lipovsky A."/>
            <person name="Liu X."/>
            <person name="Liu J."/>
            <person name="Liu S."/>
            <person name="Lokyitsang T."/>
            <person name="Lokyitsang Y."/>
            <person name="Lubonja R."/>
            <person name="Lui A."/>
            <person name="MacDonald P."/>
            <person name="Magnisalis V."/>
            <person name="Maru K."/>
            <person name="Matthews C."/>
            <person name="McCusker W."/>
            <person name="McDonough S."/>
            <person name="Mehta T."/>
            <person name="Meldrim J."/>
            <person name="Meneus L."/>
            <person name="Mihai O."/>
            <person name="Mihalev A."/>
            <person name="Mihova T."/>
            <person name="Mittelman R."/>
            <person name="Mlenga V."/>
            <person name="Montmayeur A."/>
            <person name="Mulrain L."/>
            <person name="Navidi A."/>
            <person name="Naylor J."/>
            <person name="Negash T."/>
            <person name="Nguyen T."/>
            <person name="Nguyen N."/>
            <person name="Nicol R."/>
            <person name="Norbu C."/>
            <person name="Norbu N."/>
            <person name="Novod N."/>
            <person name="O'Neill B."/>
            <person name="Osman S."/>
            <person name="Markiewicz E."/>
            <person name="Oyono O.L."/>
            <person name="Patti C."/>
            <person name="Phunkhang P."/>
            <person name="Pierre F."/>
            <person name="Priest M."/>
            <person name="Raghuraman S."/>
            <person name="Rege F."/>
            <person name="Reyes R."/>
            <person name="Rise C."/>
            <person name="Rogov P."/>
            <person name="Ross K."/>
            <person name="Ryan E."/>
            <person name="Settipalli S."/>
            <person name="Shea T."/>
            <person name="Sherpa N."/>
            <person name="Shi L."/>
            <person name="Shih D."/>
            <person name="Sparrow T."/>
            <person name="Spaulding J."/>
            <person name="Stalker J."/>
            <person name="Stange-Thomann N."/>
            <person name="Stavropoulos S."/>
            <person name="Stone C."/>
            <person name="Strader C."/>
            <person name="Tesfaye S."/>
            <person name="Thomson T."/>
            <person name="Thoulutsang Y."/>
            <person name="Thoulutsang D."/>
            <person name="Topham K."/>
            <person name="Topping I."/>
            <person name="Tsamla T."/>
            <person name="Vassiliev H."/>
            <person name="Vo A."/>
            <person name="Wangchuk T."/>
            <person name="Wangdi T."/>
            <person name="Weiand M."/>
            <person name="Wilkinson J."/>
            <person name="Wilson A."/>
            <person name="Yadav S."/>
            <person name="Young G."/>
            <person name="Yu Q."/>
            <person name="Zembek L."/>
            <person name="Zhong D."/>
            <person name="Zimmer A."/>
            <person name="Zwirko Z."/>
            <person name="Jaffe D.B."/>
            <person name="Alvarez P."/>
            <person name="Brockman W."/>
            <person name="Butler J."/>
            <person name="Chin C."/>
            <person name="Gnerre S."/>
            <person name="Grabherr M."/>
            <person name="Kleber M."/>
            <person name="Mauceli E."/>
            <person name="MacCallum I."/>
        </authorList>
    </citation>
    <scope>NUCLEOTIDE SEQUENCE [LARGE SCALE GENOMIC DNA]</scope>
    <source>
        <strain evidence="3">Rob3c / Tucson 14021-0248.25</strain>
    </source>
</reference>
<protein>
    <submittedName>
        <fullName evidence="2">GM19361</fullName>
    </submittedName>
</protein>